<accession>A0ABP7M0U8</accession>
<keyword evidence="3" id="KW-1185">Reference proteome</keyword>
<dbReference type="EMBL" id="BAABDG010000010">
    <property type="protein sequence ID" value="GAA3911616.1"/>
    <property type="molecule type" value="Genomic_DNA"/>
</dbReference>
<name>A0ABP7M0U8_9GAMM</name>
<evidence type="ECO:0000313" key="3">
    <source>
        <dbReference type="Proteomes" id="UP001499994"/>
    </source>
</evidence>
<dbReference type="Pfam" id="PF24732">
    <property type="entry name" value="ParE_like"/>
    <property type="match status" value="1"/>
</dbReference>
<proteinExistence type="predicted"/>
<comment type="caution">
    <text evidence="2">The sequence shown here is derived from an EMBL/GenBank/DDBJ whole genome shotgun (WGS) entry which is preliminary data.</text>
</comment>
<dbReference type="RefSeq" id="WP_346082714.1">
    <property type="nucleotide sequence ID" value="NZ_BAABDG010000010.1"/>
</dbReference>
<feature type="domain" description="ParE-like toxin" evidence="1">
    <location>
        <begin position="20"/>
        <end position="77"/>
    </location>
</feature>
<gene>
    <name evidence="2" type="ORF">GCM10022405_40960</name>
</gene>
<evidence type="ECO:0000259" key="1">
    <source>
        <dbReference type="Pfam" id="PF24732"/>
    </source>
</evidence>
<dbReference type="InterPro" id="IPR056925">
    <property type="entry name" value="ParE-like"/>
</dbReference>
<sequence>MPDQIDVLPRLSVICAAPIHVCTRAFAALKAYSRGKRNYSRIKPYHYLAIRIGRNWRLLSKNGGQKWQLMTHETYNKVSRH</sequence>
<protein>
    <recommendedName>
        <fullName evidence="1">ParE-like toxin domain-containing protein</fullName>
    </recommendedName>
</protein>
<organism evidence="2 3">
    <name type="scientific">Gibbsiella dentisursi</name>
    <dbReference type="NCBI Taxonomy" id="796890"/>
    <lineage>
        <taxon>Bacteria</taxon>
        <taxon>Pseudomonadati</taxon>
        <taxon>Pseudomonadota</taxon>
        <taxon>Gammaproteobacteria</taxon>
        <taxon>Enterobacterales</taxon>
        <taxon>Yersiniaceae</taxon>
        <taxon>Gibbsiella</taxon>
    </lineage>
</organism>
<dbReference type="Proteomes" id="UP001499994">
    <property type="component" value="Unassembled WGS sequence"/>
</dbReference>
<evidence type="ECO:0000313" key="2">
    <source>
        <dbReference type="EMBL" id="GAA3911616.1"/>
    </source>
</evidence>
<reference evidence="3" key="1">
    <citation type="journal article" date="2019" name="Int. J. Syst. Evol. Microbiol.">
        <title>The Global Catalogue of Microorganisms (GCM) 10K type strain sequencing project: providing services to taxonomists for standard genome sequencing and annotation.</title>
        <authorList>
            <consortium name="The Broad Institute Genomics Platform"/>
            <consortium name="The Broad Institute Genome Sequencing Center for Infectious Disease"/>
            <person name="Wu L."/>
            <person name="Ma J."/>
        </authorList>
    </citation>
    <scope>NUCLEOTIDE SEQUENCE [LARGE SCALE GENOMIC DNA]</scope>
    <source>
        <strain evidence="3">JCM 17201</strain>
    </source>
</reference>